<dbReference type="AlphaFoldDB" id="A0A0G0Y3R5"/>
<feature type="binding site" evidence="9">
    <location>
        <position position="283"/>
    </location>
    <ligand>
        <name>ATP</name>
        <dbReference type="ChEBI" id="CHEBI:30616"/>
    </ligand>
</feature>
<gene>
    <name evidence="9" type="primary">cysS</name>
    <name evidence="13" type="ORF">UU93_C0017G0002</name>
</gene>
<keyword evidence="3 9" id="KW-0479">Metal-binding</keyword>
<dbReference type="InterPro" id="IPR032678">
    <property type="entry name" value="tRNA-synt_1_cat_dom"/>
</dbReference>
<feature type="binding site" evidence="9">
    <location>
        <position position="252"/>
    </location>
    <ligand>
        <name>Zn(2+)</name>
        <dbReference type="ChEBI" id="CHEBI:29105"/>
    </ligand>
</feature>
<dbReference type="GO" id="GO:0005829">
    <property type="term" value="C:cytosol"/>
    <property type="evidence" value="ECO:0007669"/>
    <property type="project" value="TreeGrafter"/>
</dbReference>
<reference evidence="13 14" key="1">
    <citation type="journal article" date="2015" name="Nature">
        <title>rRNA introns, odd ribosomes, and small enigmatic genomes across a large radiation of phyla.</title>
        <authorList>
            <person name="Brown C.T."/>
            <person name="Hug L.A."/>
            <person name="Thomas B.C."/>
            <person name="Sharon I."/>
            <person name="Castelle C.J."/>
            <person name="Singh A."/>
            <person name="Wilkins M.J."/>
            <person name="Williams K.H."/>
            <person name="Banfield J.F."/>
        </authorList>
    </citation>
    <scope>NUCLEOTIDE SEQUENCE [LARGE SCALE GENOMIC DNA]</scope>
</reference>
<dbReference type="InterPro" id="IPR014729">
    <property type="entry name" value="Rossmann-like_a/b/a_fold"/>
</dbReference>
<dbReference type="CDD" id="cd00672">
    <property type="entry name" value="CysRS_core"/>
    <property type="match status" value="1"/>
</dbReference>
<keyword evidence="8 9" id="KW-0030">Aminoacyl-tRNA synthetase</keyword>
<comment type="caution">
    <text evidence="9">Lacks conserved residue(s) required for the propagation of feature annotation.</text>
</comment>
<feature type="domain" description="Cysteinyl-tRNA ligase anticodon binding" evidence="12">
    <location>
        <begin position="406"/>
        <end position="449"/>
    </location>
</feature>
<evidence type="ECO:0000256" key="3">
    <source>
        <dbReference type="ARBA" id="ARBA00022723"/>
    </source>
</evidence>
<dbReference type="Pfam" id="PF23493">
    <property type="entry name" value="CysS_C"/>
    <property type="match status" value="1"/>
</dbReference>
<dbReference type="GO" id="GO:0004817">
    <property type="term" value="F:cysteine-tRNA ligase activity"/>
    <property type="evidence" value="ECO:0007669"/>
    <property type="project" value="UniProtKB-UniRule"/>
</dbReference>
<dbReference type="GO" id="GO:0005524">
    <property type="term" value="F:ATP binding"/>
    <property type="evidence" value="ECO:0007669"/>
    <property type="project" value="UniProtKB-UniRule"/>
</dbReference>
<evidence type="ECO:0000259" key="11">
    <source>
        <dbReference type="Pfam" id="PF01406"/>
    </source>
</evidence>
<dbReference type="HAMAP" id="MF_00041">
    <property type="entry name" value="Cys_tRNA_synth"/>
    <property type="match status" value="1"/>
</dbReference>
<feature type="binding site" evidence="9">
    <location>
        <position position="223"/>
    </location>
    <ligand>
        <name>Zn(2+)</name>
        <dbReference type="ChEBI" id="CHEBI:29105"/>
    </ligand>
</feature>
<keyword evidence="2 9" id="KW-0436">Ligase</keyword>
<comment type="catalytic activity">
    <reaction evidence="9">
        <text>tRNA(Cys) + L-cysteine + ATP = L-cysteinyl-tRNA(Cys) + AMP + diphosphate</text>
        <dbReference type="Rhea" id="RHEA:17773"/>
        <dbReference type="Rhea" id="RHEA-COMP:9661"/>
        <dbReference type="Rhea" id="RHEA-COMP:9679"/>
        <dbReference type="ChEBI" id="CHEBI:30616"/>
        <dbReference type="ChEBI" id="CHEBI:33019"/>
        <dbReference type="ChEBI" id="CHEBI:35235"/>
        <dbReference type="ChEBI" id="CHEBI:78442"/>
        <dbReference type="ChEBI" id="CHEBI:78517"/>
        <dbReference type="ChEBI" id="CHEBI:456215"/>
        <dbReference type="EC" id="6.1.1.16"/>
    </reaction>
</comment>
<keyword evidence="10" id="KW-0175">Coiled coil</keyword>
<evidence type="ECO:0000256" key="10">
    <source>
        <dbReference type="SAM" id="Coils"/>
    </source>
</evidence>
<evidence type="ECO:0000313" key="13">
    <source>
        <dbReference type="EMBL" id="KKS31469.1"/>
    </source>
</evidence>
<feature type="domain" description="tRNA synthetases class I catalytic" evidence="11">
    <location>
        <begin position="18"/>
        <end position="328"/>
    </location>
</feature>
<dbReference type="NCBIfam" id="TIGR00435">
    <property type="entry name" value="cysS"/>
    <property type="match status" value="1"/>
</dbReference>
<evidence type="ECO:0000256" key="5">
    <source>
        <dbReference type="ARBA" id="ARBA00022833"/>
    </source>
</evidence>
<keyword evidence="6 9" id="KW-0067">ATP-binding</keyword>
<name>A0A0G0Y3R5_9BACT</name>
<evidence type="ECO:0000256" key="2">
    <source>
        <dbReference type="ARBA" id="ARBA00022598"/>
    </source>
</evidence>
<keyword evidence="4 9" id="KW-0547">Nucleotide-binding</keyword>
<dbReference type="SUPFAM" id="SSF52374">
    <property type="entry name" value="Nucleotidylyl transferase"/>
    <property type="match status" value="1"/>
</dbReference>
<dbReference type="PATRIC" id="fig|1618356.3.peg.660"/>
<protein>
    <recommendedName>
        <fullName evidence="9">Cysteine--tRNA ligase</fullName>
        <ecNumber evidence="9">6.1.1.16</ecNumber>
    </recommendedName>
    <alternativeName>
        <fullName evidence="9">Cysteinyl-tRNA synthetase</fullName>
        <shortName evidence="9">CysRS</shortName>
    </alternativeName>
</protein>
<feature type="coiled-coil region" evidence="10">
    <location>
        <begin position="317"/>
        <end position="361"/>
    </location>
</feature>
<feature type="binding site" evidence="9">
    <location>
        <position position="248"/>
    </location>
    <ligand>
        <name>Zn(2+)</name>
        <dbReference type="ChEBI" id="CHEBI:29105"/>
    </ligand>
</feature>
<dbReference type="Gene3D" id="1.20.120.1910">
    <property type="entry name" value="Cysteine-tRNA ligase, C-terminal anti-codon recognition domain"/>
    <property type="match status" value="1"/>
</dbReference>
<dbReference type="GO" id="GO:0006423">
    <property type="term" value="P:cysteinyl-tRNA aminoacylation"/>
    <property type="evidence" value="ECO:0007669"/>
    <property type="project" value="UniProtKB-UniRule"/>
</dbReference>
<evidence type="ECO:0000256" key="4">
    <source>
        <dbReference type="ARBA" id="ARBA00022741"/>
    </source>
</evidence>
<sequence>MPTNLKLYNTLTRKKEAFKPIKKGEAGIYTCGPTVYSYQHIGNLRSYVFSDVLKRVLLYDGCKVRQVMNVTDVGHLTSDADTGEDKIEAAAKKEGKKAEEIAEFYLKIFKDDFKKLNIIEPDVWCKATEHIKEQIELIKRLEKKGYAYKTSDGIYFDTSRFKNYGKLARLRIAGLEAGKRIEIGEKRNKTDFALWKFSENPGARQQEWRSPFGLGFPGWHIECSAMSMKYLGEHFDIHTGGEDHIPVHHTNEIAQSEAATGKKFVNYWLHGAFLTFKGEKISKSKGGLYTLSELEEKNYKPLHYRYLCFSAHYRTQLEFSLENLDSAKNSYERLKNIAAELKDDNKENKKYLEDFEKAINDDLDMPKALAVLWNLVRDEKAEGKCRTIEKMDSVLGLDLLKKEKLEIPAEIKKLAQQREEARKQKDWKKADELREKINDKGFYVDDSDEGTRLKKI</sequence>
<evidence type="ECO:0000256" key="8">
    <source>
        <dbReference type="ARBA" id="ARBA00023146"/>
    </source>
</evidence>
<evidence type="ECO:0000259" key="12">
    <source>
        <dbReference type="Pfam" id="PF23493"/>
    </source>
</evidence>
<dbReference type="InterPro" id="IPR009080">
    <property type="entry name" value="tRNAsynth_Ia_anticodon-bd"/>
</dbReference>
<dbReference type="Gene3D" id="3.40.50.620">
    <property type="entry name" value="HUPs"/>
    <property type="match status" value="1"/>
</dbReference>
<dbReference type="InterPro" id="IPR056411">
    <property type="entry name" value="CysS_C"/>
</dbReference>
<keyword evidence="9" id="KW-0963">Cytoplasm</keyword>
<evidence type="ECO:0000256" key="1">
    <source>
        <dbReference type="ARBA" id="ARBA00011245"/>
    </source>
</evidence>
<comment type="similarity">
    <text evidence="9">Belongs to the class-I aminoacyl-tRNA synthetase family.</text>
</comment>
<dbReference type="Pfam" id="PF01406">
    <property type="entry name" value="tRNA-synt_1e"/>
    <property type="match status" value="1"/>
</dbReference>
<comment type="subcellular location">
    <subcellularLocation>
        <location evidence="9">Cytoplasm</location>
    </subcellularLocation>
</comment>
<comment type="subunit">
    <text evidence="1 9">Monomer.</text>
</comment>
<dbReference type="InterPro" id="IPR015803">
    <property type="entry name" value="Cys-tRNA-ligase"/>
</dbReference>
<feature type="short sequence motif" description="'HIGH' region" evidence="9">
    <location>
        <begin position="33"/>
        <end position="43"/>
    </location>
</feature>
<evidence type="ECO:0000256" key="7">
    <source>
        <dbReference type="ARBA" id="ARBA00022917"/>
    </source>
</evidence>
<dbReference type="GO" id="GO:0008270">
    <property type="term" value="F:zinc ion binding"/>
    <property type="evidence" value="ECO:0007669"/>
    <property type="project" value="UniProtKB-UniRule"/>
</dbReference>
<organism evidence="13 14">
    <name type="scientific">Candidatus Amesbacteria bacterium GW2011_GWA2_42_12</name>
    <dbReference type="NCBI Taxonomy" id="1618356"/>
    <lineage>
        <taxon>Bacteria</taxon>
        <taxon>Candidatus Amesiibacteriota</taxon>
    </lineage>
</organism>
<proteinExistence type="inferred from homology"/>
<dbReference type="Proteomes" id="UP000034160">
    <property type="component" value="Unassembled WGS sequence"/>
</dbReference>
<dbReference type="EC" id="6.1.1.16" evidence="9"/>
<accession>A0A0G0Y3R5</accession>
<keyword evidence="7 9" id="KW-0648">Protein biosynthesis</keyword>
<dbReference type="STRING" id="1618356.UU93_C0017G0002"/>
<evidence type="ECO:0000313" key="14">
    <source>
        <dbReference type="Proteomes" id="UP000034160"/>
    </source>
</evidence>
<dbReference type="PANTHER" id="PTHR10890:SF3">
    <property type="entry name" value="CYSTEINE--TRNA LIGASE, CYTOPLASMIC"/>
    <property type="match status" value="1"/>
</dbReference>
<dbReference type="SUPFAM" id="SSF47323">
    <property type="entry name" value="Anticodon-binding domain of a subclass of class I aminoacyl-tRNA synthetases"/>
    <property type="match status" value="1"/>
</dbReference>
<comment type="caution">
    <text evidence="13">The sequence shown here is derived from an EMBL/GenBank/DDBJ whole genome shotgun (WGS) entry which is preliminary data.</text>
</comment>
<evidence type="ECO:0000256" key="9">
    <source>
        <dbReference type="HAMAP-Rule" id="MF_00041"/>
    </source>
</evidence>
<dbReference type="InterPro" id="IPR024909">
    <property type="entry name" value="Cys-tRNA/MSH_ligase"/>
</dbReference>
<dbReference type="EMBL" id="LCCN01000017">
    <property type="protein sequence ID" value="KKS31469.1"/>
    <property type="molecule type" value="Genomic_DNA"/>
</dbReference>
<feature type="binding site" evidence="9">
    <location>
        <position position="31"/>
    </location>
    <ligand>
        <name>Zn(2+)</name>
        <dbReference type="ChEBI" id="CHEBI:29105"/>
    </ligand>
</feature>
<comment type="cofactor">
    <cofactor evidence="9">
        <name>Zn(2+)</name>
        <dbReference type="ChEBI" id="CHEBI:29105"/>
    </cofactor>
    <text evidence="9">Binds 1 zinc ion per subunit.</text>
</comment>
<dbReference type="PANTHER" id="PTHR10890">
    <property type="entry name" value="CYSTEINYL-TRNA SYNTHETASE"/>
    <property type="match status" value="1"/>
</dbReference>
<evidence type="ECO:0000256" key="6">
    <source>
        <dbReference type="ARBA" id="ARBA00022840"/>
    </source>
</evidence>
<dbReference type="PRINTS" id="PR00983">
    <property type="entry name" value="TRNASYNTHCYS"/>
</dbReference>
<keyword evidence="5 9" id="KW-0862">Zinc</keyword>